<dbReference type="PANTHER" id="PTHR47955">
    <property type="entry name" value="CYTOCHROME P450 FAMILY 71 PROTEIN"/>
    <property type="match status" value="1"/>
</dbReference>
<keyword evidence="4 12" id="KW-0349">Heme</keyword>
<evidence type="ECO:0000256" key="3">
    <source>
        <dbReference type="ARBA" id="ARBA00010617"/>
    </source>
</evidence>
<feature type="transmembrane region" description="Helical" evidence="14">
    <location>
        <begin position="321"/>
        <end position="342"/>
    </location>
</feature>
<sequence length="552" mass="63588">MSFLSLQSIMDENLLPFILLVFSIWLLFFFRKHKTSKKPNLPRGPRGLPFIGNLYQLDGSTLCLKLYELSKSYGPIFSLQLGSRPALVISSPELAKEVMKTHDLEFCGRPSLISSMKFSYNGLDMAFSPYRDYWRHTRKISIIHFLSLKRVLMFSPIRKYEVTQLVKKIRENAGCSKVTNLHELLTCLTSSIVCRTALGRRYEDEGIEISMFHGLLKEAQELIVSTFYTDYIPFVGGVIDKLTGLMGRLEKMFKVLDGFYQNVIDEHLDPQRNKLTDQEDIIDALLQLKNDPSFSMDLTPAHIKPIIMGSKEHKLLSRIKLYINLVQIIFVAIVNYLIKFLIMDYSFICESQNIILAGTDTSAAAVVWAMTALMKNPRVMKKAQEEIRNVYGGKDFIEEEDIEKLPYLKAVIKETMRLYPPLPLLLQRETIKKCRIAGYEIPEKTLVYVNAWAVHRDPETWKEAEEFYPERFLDSTIDFRGYDFELIPFGTGRRICPGIHMGIITVQLVLANLLYSFDWEMPHGIKSEDIDTHMLPGLIQHKKNPLCLVPIC</sequence>
<comment type="similarity">
    <text evidence="3 13">Belongs to the cytochrome P450 family.</text>
</comment>
<evidence type="ECO:0000256" key="7">
    <source>
        <dbReference type="ARBA" id="ARBA00022989"/>
    </source>
</evidence>
<dbReference type="InterPro" id="IPR002401">
    <property type="entry name" value="Cyt_P450_E_grp-I"/>
</dbReference>
<dbReference type="PRINTS" id="PR00385">
    <property type="entry name" value="P450"/>
</dbReference>
<dbReference type="InterPro" id="IPR001128">
    <property type="entry name" value="Cyt_P450"/>
</dbReference>
<evidence type="ECO:0000256" key="2">
    <source>
        <dbReference type="ARBA" id="ARBA00004167"/>
    </source>
</evidence>
<evidence type="ECO:0000256" key="11">
    <source>
        <dbReference type="ARBA" id="ARBA00023136"/>
    </source>
</evidence>
<dbReference type="InterPro" id="IPR036396">
    <property type="entry name" value="Cyt_P450_sf"/>
</dbReference>
<evidence type="ECO:0000256" key="4">
    <source>
        <dbReference type="ARBA" id="ARBA00022617"/>
    </source>
</evidence>
<evidence type="ECO:0000256" key="14">
    <source>
        <dbReference type="SAM" id="Phobius"/>
    </source>
</evidence>
<proteinExistence type="inferred from homology"/>
<feature type="transmembrane region" description="Helical" evidence="14">
    <location>
        <begin position="354"/>
        <end position="374"/>
    </location>
</feature>
<evidence type="ECO:0000256" key="5">
    <source>
        <dbReference type="ARBA" id="ARBA00022692"/>
    </source>
</evidence>
<dbReference type="EMBL" id="QJKJ01004913">
    <property type="protein sequence ID" value="RDX92258.1"/>
    <property type="molecule type" value="Genomic_DNA"/>
</dbReference>
<gene>
    <name evidence="15" type="primary">CYP83B1</name>
    <name evidence="15" type="ORF">CR513_25641</name>
</gene>
<comment type="cofactor">
    <cofactor evidence="1 12">
        <name>heme</name>
        <dbReference type="ChEBI" id="CHEBI:30413"/>
    </cofactor>
</comment>
<feature type="non-terminal residue" evidence="15">
    <location>
        <position position="1"/>
    </location>
</feature>
<evidence type="ECO:0000313" key="15">
    <source>
        <dbReference type="EMBL" id="RDX92258.1"/>
    </source>
</evidence>
<evidence type="ECO:0000313" key="16">
    <source>
        <dbReference type="Proteomes" id="UP000257109"/>
    </source>
</evidence>
<dbReference type="AlphaFoldDB" id="A0A371GNX0"/>
<dbReference type="GO" id="GO:0016705">
    <property type="term" value="F:oxidoreductase activity, acting on paired donors, with incorporation or reduction of molecular oxygen"/>
    <property type="evidence" value="ECO:0007669"/>
    <property type="project" value="InterPro"/>
</dbReference>
<name>A0A371GNX0_MUCPR</name>
<dbReference type="Gene3D" id="1.10.630.10">
    <property type="entry name" value="Cytochrome P450"/>
    <property type="match status" value="1"/>
</dbReference>
<dbReference type="Pfam" id="PF00067">
    <property type="entry name" value="p450"/>
    <property type="match status" value="2"/>
</dbReference>
<keyword evidence="16" id="KW-1185">Reference proteome</keyword>
<protein>
    <submittedName>
        <fullName evidence="15">Cytochrome P450 83B1</fullName>
    </submittedName>
</protein>
<keyword evidence="10 13" id="KW-0503">Monooxygenase</keyword>
<reference evidence="15" key="1">
    <citation type="submission" date="2018-05" db="EMBL/GenBank/DDBJ databases">
        <title>Draft genome of Mucuna pruriens seed.</title>
        <authorList>
            <person name="Nnadi N.E."/>
            <person name="Vos R."/>
            <person name="Hasami M.H."/>
            <person name="Devisetty U.K."/>
            <person name="Aguiy J.C."/>
        </authorList>
    </citation>
    <scope>NUCLEOTIDE SEQUENCE [LARGE SCALE GENOMIC DNA]</scope>
    <source>
        <strain evidence="15">JCA_2017</strain>
    </source>
</reference>
<evidence type="ECO:0000256" key="9">
    <source>
        <dbReference type="ARBA" id="ARBA00023004"/>
    </source>
</evidence>
<keyword evidence="9 12" id="KW-0408">Iron</keyword>
<feature type="transmembrane region" description="Helical" evidence="14">
    <location>
        <begin position="14"/>
        <end position="30"/>
    </location>
</feature>
<dbReference type="OrthoDB" id="2789670at2759"/>
<organism evidence="15 16">
    <name type="scientific">Mucuna pruriens</name>
    <name type="common">Velvet bean</name>
    <name type="synonym">Dolichos pruriens</name>
    <dbReference type="NCBI Taxonomy" id="157652"/>
    <lineage>
        <taxon>Eukaryota</taxon>
        <taxon>Viridiplantae</taxon>
        <taxon>Streptophyta</taxon>
        <taxon>Embryophyta</taxon>
        <taxon>Tracheophyta</taxon>
        <taxon>Spermatophyta</taxon>
        <taxon>Magnoliopsida</taxon>
        <taxon>eudicotyledons</taxon>
        <taxon>Gunneridae</taxon>
        <taxon>Pentapetalae</taxon>
        <taxon>rosids</taxon>
        <taxon>fabids</taxon>
        <taxon>Fabales</taxon>
        <taxon>Fabaceae</taxon>
        <taxon>Papilionoideae</taxon>
        <taxon>50 kb inversion clade</taxon>
        <taxon>NPAAA clade</taxon>
        <taxon>indigoferoid/millettioid clade</taxon>
        <taxon>Phaseoleae</taxon>
        <taxon>Mucuna</taxon>
    </lineage>
</organism>
<dbReference type="Proteomes" id="UP000257109">
    <property type="component" value="Unassembled WGS sequence"/>
</dbReference>
<dbReference type="PANTHER" id="PTHR47955:SF22">
    <property type="entry name" value="CYTOCHROME P450 83B1-LIKE"/>
    <property type="match status" value="1"/>
</dbReference>
<comment type="caution">
    <text evidence="15">The sequence shown here is derived from an EMBL/GenBank/DDBJ whole genome shotgun (WGS) entry which is preliminary data.</text>
</comment>
<dbReference type="PROSITE" id="PS00086">
    <property type="entry name" value="CYTOCHROME_P450"/>
    <property type="match status" value="1"/>
</dbReference>
<evidence type="ECO:0000256" key="8">
    <source>
        <dbReference type="ARBA" id="ARBA00023002"/>
    </source>
</evidence>
<evidence type="ECO:0000256" key="6">
    <source>
        <dbReference type="ARBA" id="ARBA00022723"/>
    </source>
</evidence>
<keyword evidence="11 14" id="KW-0472">Membrane</keyword>
<dbReference type="GO" id="GO:0004497">
    <property type="term" value="F:monooxygenase activity"/>
    <property type="evidence" value="ECO:0007669"/>
    <property type="project" value="UniProtKB-KW"/>
</dbReference>
<dbReference type="SUPFAM" id="SSF48264">
    <property type="entry name" value="Cytochrome P450"/>
    <property type="match status" value="1"/>
</dbReference>
<dbReference type="STRING" id="157652.A0A371GNX0"/>
<dbReference type="PRINTS" id="PR00463">
    <property type="entry name" value="EP450I"/>
</dbReference>
<keyword evidence="8 13" id="KW-0560">Oxidoreductase</keyword>
<dbReference type="CDD" id="cd11072">
    <property type="entry name" value="CYP71-like"/>
    <property type="match status" value="1"/>
</dbReference>
<dbReference type="InterPro" id="IPR017972">
    <property type="entry name" value="Cyt_P450_CS"/>
</dbReference>
<dbReference type="GO" id="GO:0020037">
    <property type="term" value="F:heme binding"/>
    <property type="evidence" value="ECO:0007669"/>
    <property type="project" value="InterPro"/>
</dbReference>
<accession>A0A371GNX0</accession>
<keyword evidence="7 14" id="KW-1133">Transmembrane helix</keyword>
<keyword evidence="5 14" id="KW-0812">Transmembrane</keyword>
<dbReference type="GO" id="GO:0005506">
    <property type="term" value="F:iron ion binding"/>
    <property type="evidence" value="ECO:0007669"/>
    <property type="project" value="InterPro"/>
</dbReference>
<keyword evidence="6 12" id="KW-0479">Metal-binding</keyword>
<evidence type="ECO:0000256" key="13">
    <source>
        <dbReference type="RuleBase" id="RU000461"/>
    </source>
</evidence>
<comment type="subcellular location">
    <subcellularLocation>
        <location evidence="2">Membrane</location>
        <topology evidence="2">Single-pass membrane protein</topology>
    </subcellularLocation>
</comment>
<evidence type="ECO:0000256" key="12">
    <source>
        <dbReference type="PIRSR" id="PIRSR602401-1"/>
    </source>
</evidence>
<evidence type="ECO:0000256" key="10">
    <source>
        <dbReference type="ARBA" id="ARBA00023033"/>
    </source>
</evidence>
<dbReference type="GO" id="GO:0016020">
    <property type="term" value="C:membrane"/>
    <property type="evidence" value="ECO:0007669"/>
    <property type="project" value="UniProtKB-SubCell"/>
</dbReference>
<evidence type="ECO:0000256" key="1">
    <source>
        <dbReference type="ARBA" id="ARBA00001971"/>
    </source>
</evidence>
<feature type="binding site" description="axial binding residue" evidence="12">
    <location>
        <position position="496"/>
    </location>
    <ligand>
        <name>heme</name>
        <dbReference type="ChEBI" id="CHEBI:30413"/>
    </ligand>
    <ligandPart>
        <name>Fe</name>
        <dbReference type="ChEBI" id="CHEBI:18248"/>
    </ligandPart>
</feature>